<keyword evidence="3" id="KW-1185">Reference proteome</keyword>
<evidence type="ECO:0000313" key="2">
    <source>
        <dbReference type="EMBL" id="NUI83220.1"/>
    </source>
</evidence>
<feature type="transmembrane region" description="Helical" evidence="1">
    <location>
        <begin position="35"/>
        <end position="52"/>
    </location>
</feature>
<protein>
    <recommendedName>
        <fullName evidence="4">Mobilization protein</fullName>
    </recommendedName>
</protein>
<keyword evidence="1" id="KW-0812">Transmembrane</keyword>
<feature type="transmembrane region" description="Helical" evidence="1">
    <location>
        <begin position="5"/>
        <end position="23"/>
    </location>
</feature>
<dbReference type="GeneID" id="74187534"/>
<dbReference type="RefSeq" id="WP_154392029.1">
    <property type="nucleotide sequence ID" value="NZ_CUEE01000011.1"/>
</dbReference>
<reference evidence="2 3" key="1">
    <citation type="submission" date="2020-06" db="EMBL/GenBank/DDBJ databases">
        <title>Staphylococcus borealis sp. nov. -A novel member of the Staphylococcaceae family isolated from skin and blood in humans.</title>
        <authorList>
            <person name="Pain M."/>
            <person name="Wolden R."/>
            <person name="Jaen-Luchoro D."/>
            <person name="Salva-Serra F."/>
            <person name="Iglesias B.P."/>
            <person name="Karlsson R."/>
            <person name="Klingenberg C."/>
            <person name="Cavanagh J.P."/>
        </authorList>
    </citation>
    <scope>NUCLEOTIDE SEQUENCE [LARGE SCALE GENOMIC DNA]</scope>
    <source>
        <strain evidence="2 3">58-22</strain>
    </source>
</reference>
<comment type="caution">
    <text evidence="2">The sequence shown here is derived from an EMBL/GenBank/DDBJ whole genome shotgun (WGS) entry which is preliminary data.</text>
</comment>
<dbReference type="Proteomes" id="UP000610527">
    <property type="component" value="Unassembled WGS sequence"/>
</dbReference>
<organism evidence="2 3">
    <name type="scientific">Staphylococcus borealis</name>
    <dbReference type="NCBI Taxonomy" id="2742203"/>
    <lineage>
        <taxon>Bacteria</taxon>
        <taxon>Bacillati</taxon>
        <taxon>Bacillota</taxon>
        <taxon>Bacilli</taxon>
        <taxon>Bacillales</taxon>
        <taxon>Staphylococcaceae</taxon>
        <taxon>Staphylococcus</taxon>
    </lineage>
</organism>
<evidence type="ECO:0000313" key="3">
    <source>
        <dbReference type="Proteomes" id="UP000610527"/>
    </source>
</evidence>
<sequence length="58" mass="6553">MKYRIIAGVIFLIILIVATFYVQPMLTLDNQLSNLIYILVLVIIGAVLGYISRRLDGK</sequence>
<gene>
    <name evidence="2" type="ORF">HUN84_10890</name>
</gene>
<keyword evidence="1" id="KW-0472">Membrane</keyword>
<dbReference type="EMBL" id="JABVEG010000008">
    <property type="protein sequence ID" value="NUI83220.1"/>
    <property type="molecule type" value="Genomic_DNA"/>
</dbReference>
<name>A0ABX2LVI2_9STAP</name>
<evidence type="ECO:0000256" key="1">
    <source>
        <dbReference type="SAM" id="Phobius"/>
    </source>
</evidence>
<keyword evidence="1" id="KW-1133">Transmembrane helix</keyword>
<accession>A0ABX2LVI2</accession>
<evidence type="ECO:0008006" key="4">
    <source>
        <dbReference type="Google" id="ProtNLM"/>
    </source>
</evidence>
<proteinExistence type="predicted"/>